<organism evidence="1 2">
    <name type="scientific">Candidatus Syntrophosphaera thermopropionivorans</name>
    <dbReference type="NCBI Taxonomy" id="2593015"/>
    <lineage>
        <taxon>Bacteria</taxon>
        <taxon>Pseudomonadati</taxon>
        <taxon>Candidatus Cloacimonadota</taxon>
        <taxon>Candidatus Cloacimonadia</taxon>
        <taxon>Candidatus Cloacimonadales</taxon>
        <taxon>Candidatus Cloacimonadaceae</taxon>
        <taxon>Candidatus Syntrophosphaera</taxon>
    </lineage>
</organism>
<accession>A0AC61QIA9</accession>
<reference evidence="1" key="1">
    <citation type="submission" date="2019-03" db="EMBL/GenBank/DDBJ databases">
        <title>Candidatus Syntrophosphaera thermopropionivorans: a novel player in syntrophic propionate oxidation during anaerobic digestion.</title>
        <authorList>
            <person name="Dyksma S."/>
        </authorList>
    </citation>
    <scope>NUCLEOTIDE SEQUENCE</scope>
    <source>
        <strain evidence="1">W5</strain>
    </source>
</reference>
<evidence type="ECO:0000313" key="1">
    <source>
        <dbReference type="EMBL" id="TDF72690.1"/>
    </source>
</evidence>
<keyword evidence="2" id="KW-1185">Reference proteome</keyword>
<protein>
    <submittedName>
        <fullName evidence="1">DUF4147 domain-containing protein</fullName>
    </submittedName>
</protein>
<evidence type="ECO:0000313" key="2">
    <source>
        <dbReference type="Proteomes" id="UP000294588"/>
    </source>
</evidence>
<dbReference type="Proteomes" id="UP000294588">
    <property type="component" value="Unassembled WGS sequence"/>
</dbReference>
<proteinExistence type="predicted"/>
<name>A0AC61QIA9_9BACT</name>
<comment type="caution">
    <text evidence="1">The sequence shown here is derived from an EMBL/GenBank/DDBJ whole genome shotgun (WGS) entry which is preliminary data.</text>
</comment>
<dbReference type="EMBL" id="SMOG01000020">
    <property type="protein sequence ID" value="TDF72690.1"/>
    <property type="molecule type" value="Genomic_DNA"/>
</dbReference>
<sequence>MIIYRKGNKLIKFRSLNLDNFHLTIYQSYLRVMHRFCQYPELVKQLEKGKFSSKTNVLAIGKTAWKMASLCANILAQKNISYEGFVLTKYGLTYGSIPGITVLEAGHPLPDANSFAHSKTIVNWLKNSSPKDDLIILLSGGTSALFEIPEEGISEQQLLEIYKQLLKSGKNIEEMNKERSKYSQVKNGKALSFVQAKNIKIFAVSDVPENNPHILGSGPFTPAMIDTAVKNGWNYKYGNKDIRYHIVADNQSFCNNLSDEFKSAGLNVYQDPQFYTYSMNKMVNLLTDILDGSAMLPITIQPFIYIAGGELSVKVTGNGSGGRCSHLVLNMINPLSRFNNSALFCFATDGCDNVVGSGGAWADSYTRKEILDAKISIVRAKKEFDSYTALKAINHILPAPILSTNVNDVYVLSCGYRLSNHLANQDEPQNNLFR</sequence>
<gene>
    <name evidence="1" type="ORF">E0946_05805</name>
</gene>